<comment type="caution">
    <text evidence="4">The sequence shown here is derived from an EMBL/GenBank/DDBJ whole genome shotgun (WGS) entry which is preliminary data.</text>
</comment>
<dbReference type="Pfam" id="PF04231">
    <property type="entry name" value="Endonuclease_1"/>
    <property type="match status" value="1"/>
</dbReference>
<dbReference type="Proteomes" id="UP000267017">
    <property type="component" value="Unassembled WGS sequence"/>
</dbReference>
<dbReference type="RefSeq" id="WP_128633445.1">
    <property type="nucleotide sequence ID" value="NZ_RRCN01000001.1"/>
</dbReference>
<name>A0A3P3U7G0_9BACL</name>
<feature type="chain" id="PRO_5038820395" evidence="3">
    <location>
        <begin position="23"/>
        <end position="294"/>
    </location>
</feature>
<evidence type="ECO:0000256" key="3">
    <source>
        <dbReference type="SAM" id="SignalP"/>
    </source>
</evidence>
<reference evidence="4 5" key="1">
    <citation type="submission" date="2018-11" db="EMBL/GenBank/DDBJ databases">
        <title>Genome sequencing of Paenibacillus sp. KCOM 3021 (= ChDC PVNT-B20).</title>
        <authorList>
            <person name="Kook J.-K."/>
            <person name="Park S.-N."/>
            <person name="Lim Y.K."/>
        </authorList>
    </citation>
    <scope>NUCLEOTIDE SEQUENCE [LARGE SCALE GENOMIC DNA]</scope>
    <source>
        <strain evidence="4 5">KCOM 3021</strain>
    </source>
</reference>
<dbReference type="OrthoDB" id="9770276at2"/>
<keyword evidence="5" id="KW-1185">Reference proteome</keyword>
<dbReference type="InterPro" id="IPR044925">
    <property type="entry name" value="His-Me_finger_sf"/>
</dbReference>
<evidence type="ECO:0000313" key="5">
    <source>
        <dbReference type="Proteomes" id="UP000267017"/>
    </source>
</evidence>
<evidence type="ECO:0000256" key="1">
    <source>
        <dbReference type="ARBA" id="ARBA00022722"/>
    </source>
</evidence>
<dbReference type="PANTHER" id="PTHR33607">
    <property type="entry name" value="ENDONUCLEASE-1"/>
    <property type="match status" value="1"/>
</dbReference>
<evidence type="ECO:0000256" key="2">
    <source>
        <dbReference type="ARBA" id="ARBA00022801"/>
    </source>
</evidence>
<accession>A0A3P3U7G0</accession>
<dbReference type="PROSITE" id="PS51257">
    <property type="entry name" value="PROKAR_LIPOPROTEIN"/>
    <property type="match status" value="1"/>
</dbReference>
<organism evidence="4 5">
    <name type="scientific">Paenibacillus oralis</name>
    <dbReference type="NCBI Taxonomy" id="2490856"/>
    <lineage>
        <taxon>Bacteria</taxon>
        <taxon>Bacillati</taxon>
        <taxon>Bacillota</taxon>
        <taxon>Bacilli</taxon>
        <taxon>Bacillales</taxon>
        <taxon>Paenibacillaceae</taxon>
        <taxon>Paenibacillus</taxon>
    </lineage>
</organism>
<dbReference type="EMBL" id="RRCN01000001">
    <property type="protein sequence ID" value="RRJ65646.1"/>
    <property type="molecule type" value="Genomic_DNA"/>
</dbReference>
<dbReference type="GO" id="GO:0016787">
    <property type="term" value="F:hydrolase activity"/>
    <property type="evidence" value="ECO:0007669"/>
    <property type="project" value="UniProtKB-KW"/>
</dbReference>
<dbReference type="PANTHER" id="PTHR33607:SF2">
    <property type="entry name" value="ENDONUCLEASE-1"/>
    <property type="match status" value="1"/>
</dbReference>
<evidence type="ECO:0000313" key="4">
    <source>
        <dbReference type="EMBL" id="RRJ65646.1"/>
    </source>
</evidence>
<protein>
    <submittedName>
        <fullName evidence="4">Ribonuclease</fullName>
    </submittedName>
</protein>
<proteinExistence type="predicted"/>
<keyword evidence="3" id="KW-0732">Signal</keyword>
<dbReference type="AlphaFoldDB" id="A0A3P3U7G0"/>
<keyword evidence="2" id="KW-0378">Hydrolase</keyword>
<gene>
    <name evidence="4" type="ORF">EHV15_24025</name>
</gene>
<dbReference type="SUPFAM" id="SSF54060">
    <property type="entry name" value="His-Me finger endonucleases"/>
    <property type="match status" value="1"/>
</dbReference>
<dbReference type="GO" id="GO:0004518">
    <property type="term" value="F:nuclease activity"/>
    <property type="evidence" value="ECO:0007669"/>
    <property type="project" value="UniProtKB-KW"/>
</dbReference>
<dbReference type="InterPro" id="IPR007346">
    <property type="entry name" value="Endonuclease-I"/>
</dbReference>
<feature type="signal peptide" evidence="3">
    <location>
        <begin position="1"/>
        <end position="22"/>
    </location>
</feature>
<sequence>MKNISKIIILCLAVLVSGCGTNMKTQNGSVPQTQNVAPKTQTVRQLKENKGSYKVLNTNLDQTYYKDAIGKTGTELKRELHQIISKQDKLSYGEIWKALGDTDQDPNHPDNVILLYEGRSVPKTKHEGSGGNWNREHVWAKSHGDFGTRVGPGTDLHNLKPEDKDVNSARGNLDFDITEAANTKYLKAPDTYWDNDSWEPRDEVKGDIARIILYMDARYEGNGEIDLDAVDQVTNRRAPKHGKLSTLLKWHREDPVDDFEKRRNQVIYEKYQHNRNPFIDHPEWVDQIWGQQAR</sequence>
<keyword evidence="1" id="KW-0540">Nuclease</keyword>